<dbReference type="EMBL" id="JAULSN010000014">
    <property type="protein sequence ID" value="KAK3360892.1"/>
    <property type="molecule type" value="Genomic_DNA"/>
</dbReference>
<dbReference type="Proteomes" id="UP001287356">
    <property type="component" value="Unassembled WGS sequence"/>
</dbReference>
<name>A0AAE0MXS5_9PEZI</name>
<sequence>MPSALRVFPHMSTTSISNLRHHIMKHTIKGTGVVIKTKGSGANSISFNIEIADYAIKPPTDGVDNNEDENNDEERPPATPREPTPQLEEKGKAKVTLLELPLNGRGLYVKSKMRANAGFRKTGRCDGCYTINRKNYALKQSR</sequence>
<feature type="region of interest" description="Disordered" evidence="1">
    <location>
        <begin position="57"/>
        <end position="93"/>
    </location>
</feature>
<reference evidence="2" key="2">
    <citation type="submission" date="2023-06" db="EMBL/GenBank/DDBJ databases">
        <authorList>
            <consortium name="Lawrence Berkeley National Laboratory"/>
            <person name="Haridas S."/>
            <person name="Hensen N."/>
            <person name="Bonometti L."/>
            <person name="Westerberg I."/>
            <person name="Brannstrom I.O."/>
            <person name="Guillou S."/>
            <person name="Cros-Aarteil S."/>
            <person name="Calhoun S."/>
            <person name="Kuo A."/>
            <person name="Mondo S."/>
            <person name="Pangilinan J."/>
            <person name="Riley R."/>
            <person name="Labutti K."/>
            <person name="Andreopoulos B."/>
            <person name="Lipzen A."/>
            <person name="Chen C."/>
            <person name="Yanf M."/>
            <person name="Daum C."/>
            <person name="Ng V."/>
            <person name="Clum A."/>
            <person name="Steindorff A."/>
            <person name="Ohm R."/>
            <person name="Martin F."/>
            <person name="Silar P."/>
            <person name="Natvig D."/>
            <person name="Lalanne C."/>
            <person name="Gautier V."/>
            <person name="Ament-Velasquez S.L."/>
            <person name="Kruys A."/>
            <person name="Hutchinson M.I."/>
            <person name="Powell A.J."/>
            <person name="Barry K."/>
            <person name="Miller A.N."/>
            <person name="Grigoriev I.V."/>
            <person name="Debuchy R."/>
            <person name="Gladieux P."/>
            <person name="Thoren M.H."/>
            <person name="Johannesson H."/>
        </authorList>
    </citation>
    <scope>NUCLEOTIDE SEQUENCE</scope>
    <source>
        <strain evidence="2">CBS 958.72</strain>
    </source>
</reference>
<dbReference type="AlphaFoldDB" id="A0AAE0MXS5"/>
<proteinExistence type="predicted"/>
<protein>
    <submittedName>
        <fullName evidence="2">Uncharacterized protein</fullName>
    </submittedName>
</protein>
<reference evidence="2" key="1">
    <citation type="journal article" date="2023" name="Mol. Phylogenet. Evol.">
        <title>Genome-scale phylogeny and comparative genomics of the fungal order Sordariales.</title>
        <authorList>
            <person name="Hensen N."/>
            <person name="Bonometti L."/>
            <person name="Westerberg I."/>
            <person name="Brannstrom I.O."/>
            <person name="Guillou S."/>
            <person name="Cros-Aarteil S."/>
            <person name="Calhoun S."/>
            <person name="Haridas S."/>
            <person name="Kuo A."/>
            <person name="Mondo S."/>
            <person name="Pangilinan J."/>
            <person name="Riley R."/>
            <person name="LaButti K."/>
            <person name="Andreopoulos B."/>
            <person name="Lipzen A."/>
            <person name="Chen C."/>
            <person name="Yan M."/>
            <person name="Daum C."/>
            <person name="Ng V."/>
            <person name="Clum A."/>
            <person name="Steindorff A."/>
            <person name="Ohm R.A."/>
            <person name="Martin F."/>
            <person name="Silar P."/>
            <person name="Natvig D.O."/>
            <person name="Lalanne C."/>
            <person name="Gautier V."/>
            <person name="Ament-Velasquez S.L."/>
            <person name="Kruys A."/>
            <person name="Hutchinson M.I."/>
            <person name="Powell A.J."/>
            <person name="Barry K."/>
            <person name="Miller A.N."/>
            <person name="Grigoriev I.V."/>
            <person name="Debuchy R."/>
            <person name="Gladieux P."/>
            <person name="Hiltunen Thoren M."/>
            <person name="Johannesson H."/>
        </authorList>
    </citation>
    <scope>NUCLEOTIDE SEQUENCE</scope>
    <source>
        <strain evidence="2">CBS 958.72</strain>
    </source>
</reference>
<comment type="caution">
    <text evidence="2">The sequence shown here is derived from an EMBL/GenBank/DDBJ whole genome shotgun (WGS) entry which is preliminary data.</text>
</comment>
<organism evidence="2 3">
    <name type="scientific">Lasiosphaeria ovina</name>
    <dbReference type="NCBI Taxonomy" id="92902"/>
    <lineage>
        <taxon>Eukaryota</taxon>
        <taxon>Fungi</taxon>
        <taxon>Dikarya</taxon>
        <taxon>Ascomycota</taxon>
        <taxon>Pezizomycotina</taxon>
        <taxon>Sordariomycetes</taxon>
        <taxon>Sordariomycetidae</taxon>
        <taxon>Sordariales</taxon>
        <taxon>Lasiosphaeriaceae</taxon>
        <taxon>Lasiosphaeria</taxon>
    </lineage>
</organism>
<evidence type="ECO:0000256" key="1">
    <source>
        <dbReference type="SAM" id="MobiDB-lite"/>
    </source>
</evidence>
<accession>A0AAE0MXS5</accession>
<evidence type="ECO:0000313" key="2">
    <source>
        <dbReference type="EMBL" id="KAK3360892.1"/>
    </source>
</evidence>
<evidence type="ECO:0000313" key="3">
    <source>
        <dbReference type="Proteomes" id="UP001287356"/>
    </source>
</evidence>
<gene>
    <name evidence="2" type="ORF">B0T24DRAFT_599965</name>
</gene>
<keyword evidence="3" id="KW-1185">Reference proteome</keyword>